<name>A0A8X6RXN0_TRICX</name>
<sequence>MSWVQAPELLTAHRVEGLMQVKSVVAESPVVGVVWNFSRRVNRKRFAFLSLQLVCIEHSGRHLSGHENTHNARICGLENHEVLESQRDSSKVNGFVPFLGGNCTDLSLSENQL</sequence>
<reference evidence="1" key="1">
    <citation type="submission" date="2020-08" db="EMBL/GenBank/DDBJ databases">
        <title>Multicomponent nature underlies the extraordinary mechanical properties of spider dragline silk.</title>
        <authorList>
            <person name="Kono N."/>
            <person name="Nakamura H."/>
            <person name="Mori M."/>
            <person name="Yoshida Y."/>
            <person name="Ohtoshi R."/>
            <person name="Malay A.D."/>
            <person name="Moran D.A.P."/>
            <person name="Tomita M."/>
            <person name="Numata K."/>
            <person name="Arakawa K."/>
        </authorList>
    </citation>
    <scope>NUCLEOTIDE SEQUENCE</scope>
</reference>
<protein>
    <submittedName>
        <fullName evidence="1">Uncharacterized protein</fullName>
    </submittedName>
</protein>
<proteinExistence type="predicted"/>
<dbReference type="EMBL" id="BMAU01021233">
    <property type="protein sequence ID" value="GFY02576.1"/>
    <property type="molecule type" value="Genomic_DNA"/>
</dbReference>
<evidence type="ECO:0000313" key="2">
    <source>
        <dbReference type="Proteomes" id="UP000887159"/>
    </source>
</evidence>
<comment type="caution">
    <text evidence="1">The sequence shown here is derived from an EMBL/GenBank/DDBJ whole genome shotgun (WGS) entry which is preliminary data.</text>
</comment>
<dbReference type="Proteomes" id="UP000887159">
    <property type="component" value="Unassembled WGS sequence"/>
</dbReference>
<keyword evidence="2" id="KW-1185">Reference proteome</keyword>
<dbReference type="AlphaFoldDB" id="A0A8X6RXN0"/>
<organism evidence="1 2">
    <name type="scientific">Trichonephila clavipes</name>
    <name type="common">Golden silk orbweaver</name>
    <name type="synonym">Nephila clavipes</name>
    <dbReference type="NCBI Taxonomy" id="2585209"/>
    <lineage>
        <taxon>Eukaryota</taxon>
        <taxon>Metazoa</taxon>
        <taxon>Ecdysozoa</taxon>
        <taxon>Arthropoda</taxon>
        <taxon>Chelicerata</taxon>
        <taxon>Arachnida</taxon>
        <taxon>Araneae</taxon>
        <taxon>Araneomorphae</taxon>
        <taxon>Entelegynae</taxon>
        <taxon>Araneoidea</taxon>
        <taxon>Nephilidae</taxon>
        <taxon>Trichonephila</taxon>
    </lineage>
</organism>
<gene>
    <name evidence="1" type="ORF">TNCV_3504561</name>
</gene>
<accession>A0A8X6RXN0</accession>
<evidence type="ECO:0000313" key="1">
    <source>
        <dbReference type="EMBL" id="GFY02576.1"/>
    </source>
</evidence>